<reference evidence="1 2" key="1">
    <citation type="submission" date="2019-03" db="EMBL/GenBank/DDBJ databases">
        <title>First draft genome of Liparis tanakae, snailfish: a comprehensive survey of snailfish specific genes.</title>
        <authorList>
            <person name="Kim W."/>
            <person name="Song I."/>
            <person name="Jeong J.-H."/>
            <person name="Kim D."/>
            <person name="Kim S."/>
            <person name="Ryu S."/>
            <person name="Song J.Y."/>
            <person name="Lee S.K."/>
        </authorList>
    </citation>
    <scope>NUCLEOTIDE SEQUENCE [LARGE SCALE GENOMIC DNA]</scope>
    <source>
        <tissue evidence="1">Muscle</tissue>
    </source>
</reference>
<proteinExistence type="predicted"/>
<sequence length="199" mass="22108">MCRGLRWCSAGPTAPEKSSCPQNSVSVANLRSQLLGDVVQQRGGDLLLQGGVAHHQGDELRRVRPVQVVQDGRDLIAERLSLGGRQLHQDLRERPELTAGQPAAQETADCATWQHVIRHVAVRRHVSWRLAAWGIPLPCDVDVQLLAAQKAGTRAQARAGQKKLSRSALHKQNLARARFSPAERRYGHFKQPCQRLCNY</sequence>
<keyword evidence="2" id="KW-1185">Reference proteome</keyword>
<dbReference type="EMBL" id="SRLO01001032">
    <property type="protein sequence ID" value="TNN42490.1"/>
    <property type="molecule type" value="Genomic_DNA"/>
</dbReference>
<name>A0A4Z2FNR8_9TELE</name>
<protein>
    <submittedName>
        <fullName evidence="1">Uncharacterized protein</fullName>
    </submittedName>
</protein>
<dbReference type="AlphaFoldDB" id="A0A4Z2FNR8"/>
<evidence type="ECO:0000313" key="2">
    <source>
        <dbReference type="Proteomes" id="UP000314294"/>
    </source>
</evidence>
<accession>A0A4Z2FNR8</accession>
<dbReference type="Proteomes" id="UP000314294">
    <property type="component" value="Unassembled WGS sequence"/>
</dbReference>
<organism evidence="1 2">
    <name type="scientific">Liparis tanakae</name>
    <name type="common">Tanaka's snailfish</name>
    <dbReference type="NCBI Taxonomy" id="230148"/>
    <lineage>
        <taxon>Eukaryota</taxon>
        <taxon>Metazoa</taxon>
        <taxon>Chordata</taxon>
        <taxon>Craniata</taxon>
        <taxon>Vertebrata</taxon>
        <taxon>Euteleostomi</taxon>
        <taxon>Actinopterygii</taxon>
        <taxon>Neopterygii</taxon>
        <taxon>Teleostei</taxon>
        <taxon>Neoteleostei</taxon>
        <taxon>Acanthomorphata</taxon>
        <taxon>Eupercaria</taxon>
        <taxon>Perciformes</taxon>
        <taxon>Cottioidei</taxon>
        <taxon>Cottales</taxon>
        <taxon>Liparidae</taxon>
        <taxon>Liparis</taxon>
    </lineage>
</organism>
<dbReference type="OrthoDB" id="10041339at2759"/>
<gene>
    <name evidence="1" type="ORF">EYF80_047335</name>
</gene>
<comment type="caution">
    <text evidence="1">The sequence shown here is derived from an EMBL/GenBank/DDBJ whole genome shotgun (WGS) entry which is preliminary data.</text>
</comment>
<evidence type="ECO:0000313" key="1">
    <source>
        <dbReference type="EMBL" id="TNN42490.1"/>
    </source>
</evidence>